<comment type="caution">
    <text evidence="1">The sequence shown here is derived from an EMBL/GenBank/DDBJ whole genome shotgun (WGS) entry which is preliminary data.</text>
</comment>
<sequence>MTLSRTRVLNRLPSAIPVPPQRLFDDTWYTNYMSEESAQIYNRARQNGGSSAEAWEDLQSLSEDIDWDVERMLSESSTVTDADRELPQ</sequence>
<dbReference type="EMBL" id="BIXZ01000013">
    <property type="protein sequence ID" value="GCF16005.1"/>
    <property type="molecule type" value="Genomic_DNA"/>
</dbReference>
<proteinExistence type="predicted"/>
<reference evidence="1 2" key="1">
    <citation type="submission" date="2019-02" db="EMBL/GenBank/DDBJ databases">
        <title>Haloarcula mannanilyticum sp. nov., a mannan degrading haloarchaeon isolated from commercial salt.</title>
        <authorList>
            <person name="Enomoto S."/>
            <person name="Shimane Y."/>
            <person name="Kamekura M."/>
            <person name="Ito T."/>
            <person name="Moriya O."/>
            <person name="Ihara K."/>
            <person name="Takahashi-Ando N."/>
            <person name="Fukushima Y."/>
            <person name="Yoshida Y."/>
            <person name="Usama R."/>
            <person name="Takai K."/>
            <person name="Minegishi H."/>
        </authorList>
    </citation>
    <scope>NUCLEOTIDE SEQUENCE [LARGE SCALE GENOMIC DNA]</scope>
    <source>
        <strain evidence="1 2">MD130-1</strain>
    </source>
</reference>
<gene>
    <name evidence="1" type="ORF">Harman_39400</name>
</gene>
<protein>
    <submittedName>
        <fullName evidence="1">Uncharacterized protein</fullName>
    </submittedName>
</protein>
<dbReference type="AlphaFoldDB" id="A0A4C2ENY0"/>
<evidence type="ECO:0000313" key="1">
    <source>
        <dbReference type="EMBL" id="GCF16005.1"/>
    </source>
</evidence>
<evidence type="ECO:0000313" key="2">
    <source>
        <dbReference type="Proteomes" id="UP000304382"/>
    </source>
</evidence>
<accession>A0A4C2ENY0</accession>
<dbReference type="Proteomes" id="UP000304382">
    <property type="component" value="Unassembled WGS sequence"/>
</dbReference>
<keyword evidence="2" id="KW-1185">Reference proteome</keyword>
<organism evidence="1 2">
    <name type="scientific">Haloarcula mannanilytica</name>
    <dbReference type="NCBI Taxonomy" id="2509225"/>
    <lineage>
        <taxon>Archaea</taxon>
        <taxon>Methanobacteriati</taxon>
        <taxon>Methanobacteriota</taxon>
        <taxon>Stenosarchaea group</taxon>
        <taxon>Halobacteria</taxon>
        <taxon>Halobacteriales</taxon>
        <taxon>Haloarculaceae</taxon>
        <taxon>Haloarcula</taxon>
    </lineage>
</organism>
<name>A0A4C2ENY0_9EURY</name>